<reference evidence="1 2" key="1">
    <citation type="submission" date="2021-06" db="EMBL/GenBank/DDBJ databases">
        <authorList>
            <person name="Palmer J.M."/>
        </authorList>
    </citation>
    <scope>NUCLEOTIDE SEQUENCE [LARGE SCALE GENOMIC DNA]</scope>
    <source>
        <strain evidence="1 2">AS_MEX2019</strain>
        <tissue evidence="1">Muscle</tissue>
    </source>
</reference>
<organism evidence="1 2">
    <name type="scientific">Ameca splendens</name>
    <dbReference type="NCBI Taxonomy" id="208324"/>
    <lineage>
        <taxon>Eukaryota</taxon>
        <taxon>Metazoa</taxon>
        <taxon>Chordata</taxon>
        <taxon>Craniata</taxon>
        <taxon>Vertebrata</taxon>
        <taxon>Euteleostomi</taxon>
        <taxon>Actinopterygii</taxon>
        <taxon>Neopterygii</taxon>
        <taxon>Teleostei</taxon>
        <taxon>Neoteleostei</taxon>
        <taxon>Acanthomorphata</taxon>
        <taxon>Ovalentaria</taxon>
        <taxon>Atherinomorphae</taxon>
        <taxon>Cyprinodontiformes</taxon>
        <taxon>Goodeidae</taxon>
        <taxon>Ameca</taxon>
    </lineage>
</organism>
<protein>
    <submittedName>
        <fullName evidence="1">Uncharacterized protein</fullName>
    </submittedName>
</protein>
<accession>A0ABV0Y208</accession>
<name>A0ABV0Y208_9TELE</name>
<evidence type="ECO:0000313" key="1">
    <source>
        <dbReference type="EMBL" id="MEQ2287800.1"/>
    </source>
</evidence>
<proteinExistence type="predicted"/>
<sequence length="119" mass="13706">MDCSAVFGSRFSTFEMQILTGTQKYLLSLWPERDVERMTDDGKRESSVHVSTDWDCQKIEIIKINNKQMRIDDSMYDYQRSNLEPITNRSHDISYHKTACNTSSGSFQHAIAVGEIICC</sequence>
<keyword evidence="2" id="KW-1185">Reference proteome</keyword>
<evidence type="ECO:0000313" key="2">
    <source>
        <dbReference type="Proteomes" id="UP001469553"/>
    </source>
</evidence>
<dbReference type="Proteomes" id="UP001469553">
    <property type="component" value="Unassembled WGS sequence"/>
</dbReference>
<gene>
    <name evidence="1" type="ORF">AMECASPLE_016284</name>
</gene>
<dbReference type="EMBL" id="JAHRIP010019990">
    <property type="protein sequence ID" value="MEQ2287800.1"/>
    <property type="molecule type" value="Genomic_DNA"/>
</dbReference>
<comment type="caution">
    <text evidence="1">The sequence shown here is derived from an EMBL/GenBank/DDBJ whole genome shotgun (WGS) entry which is preliminary data.</text>
</comment>